<proteinExistence type="predicted"/>
<keyword evidence="6" id="KW-1185">Reference proteome</keyword>
<dbReference type="AlphaFoldDB" id="A0A2V1DKM1"/>
<name>A0A2V1DKM1_9PLEO</name>
<gene>
    <name evidence="5" type="ORF">DM02DRAFT_683049</name>
</gene>
<evidence type="ECO:0000256" key="1">
    <source>
        <dbReference type="ARBA" id="ARBA00022723"/>
    </source>
</evidence>
<feature type="region of interest" description="Disordered" evidence="3">
    <location>
        <begin position="62"/>
        <end position="83"/>
    </location>
</feature>
<dbReference type="GO" id="GO:0008270">
    <property type="term" value="F:zinc ion binding"/>
    <property type="evidence" value="ECO:0007669"/>
    <property type="project" value="InterPro"/>
</dbReference>
<dbReference type="GO" id="GO:0006351">
    <property type="term" value="P:DNA-templated transcription"/>
    <property type="evidence" value="ECO:0007669"/>
    <property type="project" value="InterPro"/>
</dbReference>
<accession>A0A2V1DKM1</accession>
<evidence type="ECO:0000256" key="2">
    <source>
        <dbReference type="ARBA" id="ARBA00023242"/>
    </source>
</evidence>
<keyword evidence="1" id="KW-0479">Metal-binding</keyword>
<dbReference type="CDD" id="cd12148">
    <property type="entry name" value="fungal_TF_MHR"/>
    <property type="match status" value="1"/>
</dbReference>
<dbReference type="PANTHER" id="PTHR46910:SF39">
    <property type="entry name" value="ZN(II)2CYS6 TRANSCRIPTION FACTOR (EUROFUNG)"/>
    <property type="match status" value="1"/>
</dbReference>
<evidence type="ECO:0000256" key="3">
    <source>
        <dbReference type="SAM" id="MobiDB-lite"/>
    </source>
</evidence>
<sequence length="625" mass="70476">MACRRCYQKKIKCFGGDPTSNLACRYCRSARAECTYPTRHKNVTVSESYLKALENAVNQMATPVTSLPPNSNPSRVTPAMSSKRRFVEDTTGDAFVIRLRNLATNDRETSWTGEGGGNGTSSALREVQSVPPYEYFSLQSDQPATNITLKLPPYPYAIHLVNQFETYMGYEYHWYLRKSFRERLELTYTDPQSDAGKDRTWLCRLLVVLALGETYNSKVPPWIQVGRDATPNSINPERPPPGVGFFENAISLFKTPFEEATIDHVEVLNLITFYSYSLGRRRSAFVYSGLAIRIAASLMLHSPVACNTTYSGDSEHRRRIWWTTYQLDGMTGSDLGLNATYEFEEIEAKLGLPSDENLSQENQDEFTPCAILTAHLCLCSVRSGILSVAGAGLSHAELEQVEASLTPPINILEEWHQQLPESIKFDFSAGIPSAVIGLPECRSLASLYLRFHQCFVLLLRPVVLRFLASAIRRDSREVEHPSLTDLCNRCIAMARQNLIILNSLWGIDRIAKFGFWESLHLFSSIKIFLVASIINLIRPFSITFDDINDRMLYENSKRLLHEMADFGNMSSRGHCSLLEDLEQTRELIIGRVQSNAADGLVLPDFEVNIDQWLAMLNASPNTSFH</sequence>
<dbReference type="EMBL" id="KZ805419">
    <property type="protein sequence ID" value="PVH98163.1"/>
    <property type="molecule type" value="Genomic_DNA"/>
</dbReference>
<dbReference type="GO" id="GO:0003677">
    <property type="term" value="F:DNA binding"/>
    <property type="evidence" value="ECO:0007669"/>
    <property type="project" value="InterPro"/>
</dbReference>
<dbReference type="OrthoDB" id="3266505at2759"/>
<dbReference type="SUPFAM" id="SSF57701">
    <property type="entry name" value="Zn2/Cys6 DNA-binding domain"/>
    <property type="match status" value="1"/>
</dbReference>
<feature type="domain" description="Zn(2)-C6 fungal-type" evidence="4">
    <location>
        <begin position="2"/>
        <end position="36"/>
    </location>
</feature>
<dbReference type="SMART" id="SM00906">
    <property type="entry name" value="Fungal_trans"/>
    <property type="match status" value="1"/>
</dbReference>
<keyword evidence="2" id="KW-0539">Nucleus</keyword>
<dbReference type="PROSITE" id="PS50048">
    <property type="entry name" value="ZN2_CY6_FUNGAL_2"/>
    <property type="match status" value="1"/>
</dbReference>
<dbReference type="Proteomes" id="UP000244855">
    <property type="component" value="Unassembled WGS sequence"/>
</dbReference>
<dbReference type="InterPro" id="IPR036864">
    <property type="entry name" value="Zn2-C6_fun-type_DNA-bd_sf"/>
</dbReference>
<dbReference type="PANTHER" id="PTHR46910">
    <property type="entry name" value="TRANSCRIPTION FACTOR PDR1"/>
    <property type="match status" value="1"/>
</dbReference>
<dbReference type="CDD" id="cd00067">
    <property type="entry name" value="GAL4"/>
    <property type="match status" value="1"/>
</dbReference>
<dbReference type="Pfam" id="PF04082">
    <property type="entry name" value="Fungal_trans"/>
    <property type="match status" value="1"/>
</dbReference>
<dbReference type="Pfam" id="PF00172">
    <property type="entry name" value="Zn_clus"/>
    <property type="match status" value="1"/>
</dbReference>
<reference evidence="5 6" key="1">
    <citation type="journal article" date="2018" name="Sci. Rep.">
        <title>Comparative genomics provides insights into the lifestyle and reveals functional heterogeneity of dark septate endophytic fungi.</title>
        <authorList>
            <person name="Knapp D.G."/>
            <person name="Nemeth J.B."/>
            <person name="Barry K."/>
            <person name="Hainaut M."/>
            <person name="Henrissat B."/>
            <person name="Johnson J."/>
            <person name="Kuo A."/>
            <person name="Lim J.H.P."/>
            <person name="Lipzen A."/>
            <person name="Nolan M."/>
            <person name="Ohm R.A."/>
            <person name="Tamas L."/>
            <person name="Grigoriev I.V."/>
            <person name="Spatafora J.W."/>
            <person name="Nagy L.G."/>
            <person name="Kovacs G.M."/>
        </authorList>
    </citation>
    <scope>NUCLEOTIDE SEQUENCE [LARGE SCALE GENOMIC DNA]</scope>
    <source>
        <strain evidence="5 6">DSE2036</strain>
    </source>
</reference>
<dbReference type="InterPro" id="IPR001138">
    <property type="entry name" value="Zn2Cys6_DnaBD"/>
</dbReference>
<evidence type="ECO:0000313" key="5">
    <source>
        <dbReference type="EMBL" id="PVH98163.1"/>
    </source>
</evidence>
<evidence type="ECO:0000259" key="4">
    <source>
        <dbReference type="PROSITE" id="PS50048"/>
    </source>
</evidence>
<dbReference type="InterPro" id="IPR050987">
    <property type="entry name" value="AtrR-like"/>
</dbReference>
<dbReference type="InterPro" id="IPR007219">
    <property type="entry name" value="XnlR_reg_dom"/>
</dbReference>
<protein>
    <recommendedName>
        <fullName evidence="4">Zn(2)-C6 fungal-type domain-containing protein</fullName>
    </recommendedName>
</protein>
<organism evidence="5 6">
    <name type="scientific">Periconia macrospinosa</name>
    <dbReference type="NCBI Taxonomy" id="97972"/>
    <lineage>
        <taxon>Eukaryota</taxon>
        <taxon>Fungi</taxon>
        <taxon>Dikarya</taxon>
        <taxon>Ascomycota</taxon>
        <taxon>Pezizomycotina</taxon>
        <taxon>Dothideomycetes</taxon>
        <taxon>Pleosporomycetidae</taxon>
        <taxon>Pleosporales</taxon>
        <taxon>Massarineae</taxon>
        <taxon>Periconiaceae</taxon>
        <taxon>Periconia</taxon>
    </lineage>
</organism>
<feature type="compositionally biased region" description="Polar residues" evidence="3">
    <location>
        <begin position="62"/>
        <end position="75"/>
    </location>
</feature>
<evidence type="ECO:0000313" key="6">
    <source>
        <dbReference type="Proteomes" id="UP000244855"/>
    </source>
</evidence>
<dbReference type="GO" id="GO:0000981">
    <property type="term" value="F:DNA-binding transcription factor activity, RNA polymerase II-specific"/>
    <property type="evidence" value="ECO:0007669"/>
    <property type="project" value="InterPro"/>
</dbReference>
<dbReference type="STRING" id="97972.A0A2V1DKM1"/>
<dbReference type="Gene3D" id="4.10.240.10">
    <property type="entry name" value="Zn(2)-C6 fungal-type DNA-binding domain"/>
    <property type="match status" value="1"/>
</dbReference>